<dbReference type="Gene3D" id="3.80.10.10">
    <property type="entry name" value="Ribonuclease Inhibitor"/>
    <property type="match status" value="1"/>
</dbReference>
<dbReference type="SUPFAM" id="SSF52047">
    <property type="entry name" value="RNI-like"/>
    <property type="match status" value="1"/>
</dbReference>
<evidence type="ECO:0000313" key="2">
    <source>
        <dbReference type="EMBL" id="GMN69294.1"/>
    </source>
</evidence>
<protein>
    <submittedName>
        <fullName evidence="2">Uncharacterized protein</fullName>
    </submittedName>
</protein>
<accession>A0AA88E769</accession>
<evidence type="ECO:0000256" key="1">
    <source>
        <dbReference type="SAM" id="MobiDB-lite"/>
    </source>
</evidence>
<dbReference type="Proteomes" id="UP001187192">
    <property type="component" value="Unassembled WGS sequence"/>
</dbReference>
<evidence type="ECO:0000313" key="3">
    <source>
        <dbReference type="Proteomes" id="UP001187192"/>
    </source>
</evidence>
<dbReference type="EMBL" id="BTGU01000812">
    <property type="protein sequence ID" value="GMN69294.1"/>
    <property type="molecule type" value="Genomic_DNA"/>
</dbReference>
<keyword evidence="3" id="KW-1185">Reference proteome</keyword>
<dbReference type="InterPro" id="IPR032675">
    <property type="entry name" value="LRR_dom_sf"/>
</dbReference>
<sequence length="179" mass="20152">MIKRLCKLRHIYALNTEREHGEVFHSEGQGIKVVGGIKELSNLTQLKTLGIYLSVRSEDWRTLCSCVEKMKMLESLCMLNLYDLSRLRSLIIEETTLPMLEELCIGPCPEMKDLPSGLQHLKKLKNLEFDLMPLDFLRLLIEKEGGSTSGATATREDHDAMSEGATTSSTSKKAAEDHK</sequence>
<gene>
    <name evidence="2" type="ORF">TIFTF001_038342</name>
</gene>
<organism evidence="2 3">
    <name type="scientific">Ficus carica</name>
    <name type="common">Common fig</name>
    <dbReference type="NCBI Taxonomy" id="3494"/>
    <lineage>
        <taxon>Eukaryota</taxon>
        <taxon>Viridiplantae</taxon>
        <taxon>Streptophyta</taxon>
        <taxon>Embryophyta</taxon>
        <taxon>Tracheophyta</taxon>
        <taxon>Spermatophyta</taxon>
        <taxon>Magnoliopsida</taxon>
        <taxon>eudicotyledons</taxon>
        <taxon>Gunneridae</taxon>
        <taxon>Pentapetalae</taxon>
        <taxon>rosids</taxon>
        <taxon>fabids</taxon>
        <taxon>Rosales</taxon>
        <taxon>Moraceae</taxon>
        <taxon>Ficeae</taxon>
        <taxon>Ficus</taxon>
    </lineage>
</organism>
<dbReference type="AlphaFoldDB" id="A0AA88E769"/>
<comment type="caution">
    <text evidence="2">The sequence shown here is derived from an EMBL/GenBank/DDBJ whole genome shotgun (WGS) entry which is preliminary data.</text>
</comment>
<feature type="region of interest" description="Disordered" evidence="1">
    <location>
        <begin position="147"/>
        <end position="179"/>
    </location>
</feature>
<name>A0AA88E769_FICCA</name>
<reference evidence="2" key="1">
    <citation type="submission" date="2023-07" db="EMBL/GenBank/DDBJ databases">
        <title>draft genome sequence of fig (Ficus carica).</title>
        <authorList>
            <person name="Takahashi T."/>
            <person name="Nishimura K."/>
        </authorList>
    </citation>
    <scope>NUCLEOTIDE SEQUENCE</scope>
</reference>
<proteinExistence type="predicted"/>